<dbReference type="Proteomes" id="UP000050791">
    <property type="component" value="Unassembled WGS sequence"/>
</dbReference>
<evidence type="ECO:0000256" key="4">
    <source>
        <dbReference type="ARBA" id="ARBA00022833"/>
    </source>
</evidence>
<keyword evidence="2" id="KW-0677">Repeat</keyword>
<evidence type="ECO:0000313" key="8">
    <source>
        <dbReference type="WBParaSite" id="SMTH1_7230.4"/>
    </source>
</evidence>
<dbReference type="CDD" id="cd00029">
    <property type="entry name" value="C1"/>
    <property type="match status" value="1"/>
</dbReference>
<keyword evidence="1" id="KW-0479">Metal-binding</keyword>
<evidence type="ECO:0000256" key="2">
    <source>
        <dbReference type="ARBA" id="ARBA00022737"/>
    </source>
</evidence>
<dbReference type="SMART" id="SM01175">
    <property type="entry name" value="DUF4206"/>
    <property type="match status" value="1"/>
</dbReference>
<evidence type="ECO:0000256" key="3">
    <source>
        <dbReference type="ARBA" id="ARBA00022771"/>
    </source>
</evidence>
<dbReference type="PANTHER" id="PTHR12326">
    <property type="entry name" value="PLECKSTRIN HOMOLOGY DOMAIN CONTAINING PROTEIN"/>
    <property type="match status" value="1"/>
</dbReference>
<dbReference type="InterPro" id="IPR046349">
    <property type="entry name" value="C1-like_sf"/>
</dbReference>
<organism evidence="7 8">
    <name type="scientific">Schistosoma mattheei</name>
    <dbReference type="NCBI Taxonomy" id="31246"/>
    <lineage>
        <taxon>Eukaryota</taxon>
        <taxon>Metazoa</taxon>
        <taxon>Spiralia</taxon>
        <taxon>Lophotrochozoa</taxon>
        <taxon>Platyhelminthes</taxon>
        <taxon>Trematoda</taxon>
        <taxon>Digenea</taxon>
        <taxon>Strigeidida</taxon>
        <taxon>Schistosomatoidea</taxon>
        <taxon>Schistosomatidae</taxon>
        <taxon>Schistosoma</taxon>
    </lineage>
</organism>
<dbReference type="InterPro" id="IPR002219">
    <property type="entry name" value="PKC_DAG/PE"/>
</dbReference>
<keyword evidence="4" id="KW-0862">Zinc</keyword>
<dbReference type="AlphaFoldDB" id="A0AA85BRX6"/>
<reference evidence="8" key="1">
    <citation type="submission" date="2023-11" db="UniProtKB">
        <authorList>
            <consortium name="WormBaseParasite"/>
        </authorList>
    </citation>
    <scope>IDENTIFICATION</scope>
</reference>
<dbReference type="PANTHER" id="PTHR12326:SF3">
    <property type="entry name" value="DIFFERENTIALLY EXPRESSED IN FDCP 8 HOMOLOG"/>
    <property type="match status" value="1"/>
</dbReference>
<dbReference type="CDD" id="cd15489">
    <property type="entry name" value="PHD_SF"/>
    <property type="match status" value="1"/>
</dbReference>
<accession>A0AA85BRX6</accession>
<dbReference type="InterPro" id="IPR051366">
    <property type="entry name" value="DEF8"/>
</dbReference>
<dbReference type="SUPFAM" id="SSF57889">
    <property type="entry name" value="Cysteine-rich domain"/>
    <property type="match status" value="1"/>
</dbReference>
<dbReference type="Gene3D" id="3.30.60.20">
    <property type="match status" value="1"/>
</dbReference>
<feature type="domain" description="Phorbol-ester/DAG-type" evidence="6">
    <location>
        <begin position="639"/>
        <end position="692"/>
    </location>
</feature>
<dbReference type="Pfam" id="PF13901">
    <property type="entry name" value="RH_dom"/>
    <property type="match status" value="1"/>
</dbReference>
<dbReference type="WBParaSite" id="SMTH1_7230.4">
    <property type="protein sequence ID" value="SMTH1_7230.4"/>
    <property type="gene ID" value="SMTH1_7230"/>
</dbReference>
<sequence length="740" mass="84523">MWREYNLCTNQSDTRYRVTDFGAKFTRMGIMADLFQIKHHYNMDNADAKGSRRLNPFNCNTNEQQSLISALYDAPTLTNFRVKGFLEYLSSDYFSIPFARINENSSVEELKDAILKCKHMFLALSNESSGRKDRILDRLIQLRRILQDVKEFSVVSTKPSSCYFGSSPRFSELYLLARSLSQVSLPCLPYRIMGPEGLRPSMHHTPFPGGHDFQSVSAMRHLGGTCEYCRHSIRGPVGKILRCRACGVMCHFDGCLNSLTRRCPGALLFPGTSTKHHIGCRRLRTESESGTHNNPKFHLTGVTLFDTRRRISFKHLEVSNLSFLSADLTLQSWTCAECLRSIDFTPSYTVLSGRLNTRNLGRTTNEVIETGIGVLIGKAFQDILPKHNSIDHVTSYLSSQQLSLPTYLLKPISTGPSAVGSNQSTNNLKKYAAFASHSAAEPIQTWYDAFVMEAFGKVSRRISSSLFIKTQNGRLTIDKQASELNELENYAADTACTMDSARLCYYSGYFYCSRCHWGDTHQIPAWMFVLGDYEPKPVCRTAYLWLNYAWSRHLFRVPVSWYYHEPLARQVCSIRTRIFRLQPYFNICSGAKLCSLDFEKYGLEWFLEQPYTFTMDLISQVLNGKLIVQLTNFLSKVNEHIEQCQVCETHIPSYCVVCNEGPTRPYHMKMAFCNQCNKSCHRSCLSVPLPICLKDTPFYVEIIRTYGLSELGFDWNEAEDEWIEVLYPSLCVLCKQCGLH</sequence>
<proteinExistence type="inferred from homology"/>
<protein>
    <recommendedName>
        <fullName evidence="6">Phorbol-ester/DAG-type domain-containing protein</fullName>
    </recommendedName>
</protein>
<evidence type="ECO:0000259" key="6">
    <source>
        <dbReference type="PROSITE" id="PS50081"/>
    </source>
</evidence>
<dbReference type="SMART" id="SM00109">
    <property type="entry name" value="C1"/>
    <property type="match status" value="2"/>
</dbReference>
<keyword evidence="3" id="KW-0863">Zinc-finger</keyword>
<dbReference type="InterPro" id="IPR025258">
    <property type="entry name" value="RH_dom"/>
</dbReference>
<evidence type="ECO:0000256" key="5">
    <source>
        <dbReference type="ARBA" id="ARBA00029450"/>
    </source>
</evidence>
<feature type="domain" description="Phorbol-ester/DAG-type" evidence="6">
    <location>
        <begin position="210"/>
        <end position="263"/>
    </location>
</feature>
<dbReference type="GO" id="GO:0008270">
    <property type="term" value="F:zinc ion binding"/>
    <property type="evidence" value="ECO:0007669"/>
    <property type="project" value="UniProtKB-KW"/>
</dbReference>
<dbReference type="PROSITE" id="PS50081">
    <property type="entry name" value="ZF_DAG_PE_2"/>
    <property type="match status" value="2"/>
</dbReference>
<evidence type="ECO:0000256" key="1">
    <source>
        <dbReference type="ARBA" id="ARBA00022723"/>
    </source>
</evidence>
<comment type="similarity">
    <text evidence="5">Belongs to the DEF8 family.</text>
</comment>
<name>A0AA85BRX6_9TREM</name>
<evidence type="ECO:0000313" key="7">
    <source>
        <dbReference type="Proteomes" id="UP000050791"/>
    </source>
</evidence>